<feature type="compositionally biased region" description="Basic and acidic residues" evidence="1">
    <location>
        <begin position="106"/>
        <end position="117"/>
    </location>
</feature>
<feature type="region of interest" description="Disordered" evidence="1">
    <location>
        <begin position="98"/>
        <end position="117"/>
    </location>
</feature>
<proteinExistence type="predicted"/>
<sequence length="117" mass="12095">MKLVALVAVFACHGLDDSVWIALLTSYAGPWSSATSIGGTVVDGVGVAVRPDGATVYAQGIDSHVYANRITYVLPFSGGWNSLGGTARFGTGAAALLPPMNQPRSARSDEAPSRWAT</sequence>
<comment type="caution">
    <text evidence="2">The sequence shown here is derived from an EMBL/GenBank/DDBJ whole genome shotgun (WGS) entry which is preliminary data.</text>
</comment>
<name>A0A934K264_9BACT</name>
<gene>
    <name evidence="2" type="ORF">JF922_19300</name>
</gene>
<evidence type="ECO:0000256" key="1">
    <source>
        <dbReference type="SAM" id="MobiDB-lite"/>
    </source>
</evidence>
<evidence type="ECO:0000313" key="3">
    <source>
        <dbReference type="Proteomes" id="UP000612893"/>
    </source>
</evidence>
<organism evidence="2 3">
    <name type="scientific">Candidatus Nephthysia bennettiae</name>
    <dbReference type="NCBI Taxonomy" id="3127016"/>
    <lineage>
        <taxon>Bacteria</taxon>
        <taxon>Bacillati</taxon>
        <taxon>Candidatus Dormiibacterota</taxon>
        <taxon>Candidatus Dormibacteria</taxon>
        <taxon>Candidatus Dormibacterales</taxon>
        <taxon>Candidatus Dormibacteraceae</taxon>
        <taxon>Candidatus Nephthysia</taxon>
    </lineage>
</organism>
<dbReference type="RefSeq" id="WP_338203943.1">
    <property type="nucleotide sequence ID" value="NZ_JAEKNR010000193.1"/>
</dbReference>
<keyword evidence="3" id="KW-1185">Reference proteome</keyword>
<dbReference type="EMBL" id="JAEKNR010000193">
    <property type="protein sequence ID" value="MBJ7600206.1"/>
    <property type="molecule type" value="Genomic_DNA"/>
</dbReference>
<protein>
    <submittedName>
        <fullName evidence="2">Uncharacterized protein</fullName>
    </submittedName>
</protein>
<accession>A0A934K264</accession>
<dbReference type="Proteomes" id="UP000612893">
    <property type="component" value="Unassembled WGS sequence"/>
</dbReference>
<evidence type="ECO:0000313" key="2">
    <source>
        <dbReference type="EMBL" id="MBJ7600206.1"/>
    </source>
</evidence>
<reference evidence="2" key="1">
    <citation type="submission" date="2020-10" db="EMBL/GenBank/DDBJ databases">
        <title>Ca. Dormibacterota MAGs.</title>
        <authorList>
            <person name="Montgomery K."/>
        </authorList>
    </citation>
    <scope>NUCLEOTIDE SEQUENCE [LARGE SCALE GENOMIC DNA]</scope>
    <source>
        <strain evidence="2">SC8812_S17_10</strain>
    </source>
</reference>
<dbReference type="AlphaFoldDB" id="A0A934K264"/>